<keyword evidence="4 8" id="KW-0812">Transmembrane</keyword>
<evidence type="ECO:0000256" key="3">
    <source>
        <dbReference type="ARBA" id="ARBA00022679"/>
    </source>
</evidence>
<feature type="transmembrane region" description="Helical" evidence="8">
    <location>
        <begin position="116"/>
        <end position="133"/>
    </location>
</feature>
<dbReference type="RefSeq" id="WP_143094388.1">
    <property type="nucleotide sequence ID" value="NZ_BBPN01000013.1"/>
</dbReference>
<evidence type="ECO:0000256" key="5">
    <source>
        <dbReference type="ARBA" id="ARBA00022989"/>
    </source>
</evidence>
<comment type="subcellular location">
    <subcellularLocation>
        <location evidence="1">Cell membrane</location>
        <topology evidence="1">Multi-pass membrane protein</topology>
    </subcellularLocation>
</comment>
<evidence type="ECO:0000256" key="2">
    <source>
        <dbReference type="ARBA" id="ARBA00022475"/>
    </source>
</evidence>
<evidence type="ECO:0000256" key="8">
    <source>
        <dbReference type="SAM" id="Phobius"/>
    </source>
</evidence>
<name>A0A1H7PNY1_STRJI</name>
<feature type="transmembrane region" description="Helical" evidence="8">
    <location>
        <begin position="308"/>
        <end position="324"/>
    </location>
</feature>
<feature type="transmembrane region" description="Helical" evidence="8">
    <location>
        <begin position="85"/>
        <end position="104"/>
    </location>
</feature>
<feature type="transmembrane region" description="Helical" evidence="8">
    <location>
        <begin position="331"/>
        <end position="349"/>
    </location>
</feature>
<protein>
    <submittedName>
        <fullName evidence="9">Alpha-1,2-mannosyltransferase</fullName>
    </submittedName>
</protein>
<comment type="similarity">
    <text evidence="7">Belongs to the glycosyltransferase 87 family.</text>
</comment>
<evidence type="ECO:0000256" key="4">
    <source>
        <dbReference type="ARBA" id="ARBA00022692"/>
    </source>
</evidence>
<keyword evidence="9" id="KW-0328">Glycosyltransferase</keyword>
<feature type="transmembrane region" description="Helical" evidence="8">
    <location>
        <begin position="232"/>
        <end position="252"/>
    </location>
</feature>
<feature type="transmembrane region" description="Helical" evidence="8">
    <location>
        <begin position="6"/>
        <end position="27"/>
    </location>
</feature>
<keyword evidence="5 8" id="KW-1133">Transmembrane helix</keyword>
<evidence type="ECO:0000256" key="6">
    <source>
        <dbReference type="ARBA" id="ARBA00023136"/>
    </source>
</evidence>
<feature type="transmembrane region" description="Helical" evidence="8">
    <location>
        <begin position="165"/>
        <end position="185"/>
    </location>
</feature>
<dbReference type="Proteomes" id="UP000183015">
    <property type="component" value="Unassembled WGS sequence"/>
</dbReference>
<reference evidence="10" key="1">
    <citation type="submission" date="2016-10" db="EMBL/GenBank/DDBJ databases">
        <authorList>
            <person name="Varghese N."/>
        </authorList>
    </citation>
    <scope>NUCLEOTIDE SEQUENCE [LARGE SCALE GENOMIC DNA]</scope>
    <source>
        <strain evidence="10">DSM 45096 / BCRC 16803 / CGMCC 4.1857 / CIP 109030 / JCM 12277 / KCTC 19219 / NBRC 100920 / 33214</strain>
    </source>
</reference>
<sequence length="429" mass="45608">MTARRVAIVAASLAFAAALGLWLWCLFHWSDGELRQMDLQVYLKAGQSLPGGERRLYLLQGGPAGLPYLYPPFAAMVFWLSPPFAVAQVLLLGLSVAAVVLVSWCGLRLAGGGRPGVAAVLACTAAALWLAPVQETLRYGQLNLLLLAPAAVDWCLPDGHRLKGVLLGLTAGIKLTPALFLAHYLCTGRRSAGLRGLATFAGTALLGLVLLPHASLAYWPQLSGLAERAHRMLLMATPIDQAVASFAVRVVADTAQVRAVGGVLGWVAAAIGLGLAVLLHRRGREAAGLVVVSVAALLMEPMSWVHHWVWALLPALGLLVVRARRGHWSRWLAPVLGCLLFGAWPPGWFRPIRGADWPGGLTWASPLPNARTEPVAAVLDFLCQNLYVLSGLALLVAVPVWLLVTSRRAATGAPVIAPRAEATAIGIRR</sequence>
<keyword evidence="10" id="KW-1185">Reference proteome</keyword>
<dbReference type="GO" id="GO:0005886">
    <property type="term" value="C:plasma membrane"/>
    <property type="evidence" value="ECO:0007669"/>
    <property type="project" value="UniProtKB-SubCell"/>
</dbReference>
<dbReference type="AlphaFoldDB" id="A0A1H7PNY1"/>
<feature type="transmembrane region" description="Helical" evidence="8">
    <location>
        <begin position="386"/>
        <end position="404"/>
    </location>
</feature>
<dbReference type="eggNOG" id="COG5650">
    <property type="taxonomic scope" value="Bacteria"/>
</dbReference>
<keyword evidence="3 9" id="KW-0808">Transferase</keyword>
<dbReference type="InterPro" id="IPR018584">
    <property type="entry name" value="GT87"/>
</dbReference>
<accession>A0A1H7PNY1</accession>
<keyword evidence="6 8" id="KW-0472">Membrane</keyword>
<keyword evidence="2" id="KW-1003">Cell membrane</keyword>
<dbReference type="EMBL" id="FOAZ01000008">
    <property type="protein sequence ID" value="SEL37483.1"/>
    <property type="molecule type" value="Genomic_DNA"/>
</dbReference>
<feature type="transmembrane region" description="Helical" evidence="8">
    <location>
        <begin position="258"/>
        <end position="279"/>
    </location>
</feature>
<dbReference type="OrthoDB" id="9774600at2"/>
<gene>
    <name evidence="9" type="ORF">SAMN05414137_10851</name>
</gene>
<dbReference type="Pfam" id="PF09594">
    <property type="entry name" value="GT87"/>
    <property type="match status" value="1"/>
</dbReference>
<evidence type="ECO:0000256" key="7">
    <source>
        <dbReference type="ARBA" id="ARBA00024033"/>
    </source>
</evidence>
<proteinExistence type="inferred from homology"/>
<dbReference type="STRING" id="235985.SAMN05414137_10851"/>
<evidence type="ECO:0000313" key="10">
    <source>
        <dbReference type="Proteomes" id="UP000183015"/>
    </source>
</evidence>
<dbReference type="GO" id="GO:0016758">
    <property type="term" value="F:hexosyltransferase activity"/>
    <property type="evidence" value="ECO:0007669"/>
    <property type="project" value="InterPro"/>
</dbReference>
<feature type="transmembrane region" description="Helical" evidence="8">
    <location>
        <begin position="197"/>
        <end position="220"/>
    </location>
</feature>
<evidence type="ECO:0000313" key="9">
    <source>
        <dbReference type="EMBL" id="SEL37483.1"/>
    </source>
</evidence>
<evidence type="ECO:0000256" key="1">
    <source>
        <dbReference type="ARBA" id="ARBA00004651"/>
    </source>
</evidence>
<organism evidence="9 10">
    <name type="scientific">Streptacidiphilus jiangxiensis</name>
    <dbReference type="NCBI Taxonomy" id="235985"/>
    <lineage>
        <taxon>Bacteria</taxon>
        <taxon>Bacillati</taxon>
        <taxon>Actinomycetota</taxon>
        <taxon>Actinomycetes</taxon>
        <taxon>Kitasatosporales</taxon>
        <taxon>Streptomycetaceae</taxon>
        <taxon>Streptacidiphilus</taxon>
    </lineage>
</organism>